<dbReference type="Pfam" id="PF16927">
    <property type="entry name" value="HisKA_7TM"/>
    <property type="match status" value="1"/>
</dbReference>
<evidence type="ECO:0000259" key="3">
    <source>
        <dbReference type="PROSITE" id="PS50113"/>
    </source>
</evidence>
<gene>
    <name evidence="5" type="ORF">SAMN02746064_01002</name>
</gene>
<dbReference type="EMBL" id="FQTU01000005">
    <property type="protein sequence ID" value="SHE68599.1"/>
    <property type="molecule type" value="Genomic_DNA"/>
</dbReference>
<feature type="transmembrane region" description="Helical" evidence="1">
    <location>
        <begin position="149"/>
        <end position="173"/>
    </location>
</feature>
<dbReference type="InterPro" id="IPR031621">
    <property type="entry name" value="HisKA_7TM"/>
</dbReference>
<dbReference type="PROSITE" id="PS50113">
    <property type="entry name" value="PAC"/>
    <property type="match status" value="1"/>
</dbReference>
<accession>A0A1M4VHZ7</accession>
<evidence type="ECO:0000313" key="5">
    <source>
        <dbReference type="EMBL" id="SHE68599.1"/>
    </source>
</evidence>
<dbReference type="InterPro" id="IPR029787">
    <property type="entry name" value="Nucleotide_cyclase"/>
</dbReference>
<dbReference type="Gene3D" id="3.30.70.270">
    <property type="match status" value="1"/>
</dbReference>
<dbReference type="InterPro" id="IPR000014">
    <property type="entry name" value="PAS"/>
</dbReference>
<dbReference type="SUPFAM" id="SSF55073">
    <property type="entry name" value="Nucleotide cyclase"/>
    <property type="match status" value="1"/>
</dbReference>
<feature type="transmembrane region" description="Helical" evidence="1">
    <location>
        <begin position="39"/>
        <end position="58"/>
    </location>
</feature>
<feature type="transmembrane region" description="Helical" evidence="1">
    <location>
        <begin position="103"/>
        <end position="129"/>
    </location>
</feature>
<name>A0A1M4VHZ7_9FIRM</name>
<evidence type="ECO:0000259" key="2">
    <source>
        <dbReference type="PROSITE" id="PS50112"/>
    </source>
</evidence>
<dbReference type="CDD" id="cd01949">
    <property type="entry name" value="GGDEF"/>
    <property type="match status" value="1"/>
</dbReference>
<evidence type="ECO:0000313" key="6">
    <source>
        <dbReference type="Proteomes" id="UP000184251"/>
    </source>
</evidence>
<dbReference type="SUPFAM" id="SSF55785">
    <property type="entry name" value="PYP-like sensor domain (PAS domain)"/>
    <property type="match status" value="1"/>
</dbReference>
<dbReference type="GO" id="GO:0006355">
    <property type="term" value="P:regulation of DNA-templated transcription"/>
    <property type="evidence" value="ECO:0007669"/>
    <property type="project" value="InterPro"/>
</dbReference>
<feature type="domain" description="PAS" evidence="2">
    <location>
        <begin position="249"/>
        <end position="312"/>
    </location>
</feature>
<dbReference type="SMART" id="SM00091">
    <property type="entry name" value="PAS"/>
    <property type="match status" value="1"/>
</dbReference>
<proteinExistence type="predicted"/>
<dbReference type="Gene3D" id="3.30.450.20">
    <property type="entry name" value="PAS domain"/>
    <property type="match status" value="1"/>
</dbReference>
<feature type="domain" description="GGDEF" evidence="4">
    <location>
        <begin position="413"/>
        <end position="545"/>
    </location>
</feature>
<dbReference type="PANTHER" id="PTHR44757">
    <property type="entry name" value="DIGUANYLATE CYCLASE DGCP"/>
    <property type="match status" value="1"/>
</dbReference>
<dbReference type="NCBIfam" id="TIGR00254">
    <property type="entry name" value="GGDEF"/>
    <property type="match status" value="1"/>
</dbReference>
<keyword evidence="6" id="KW-1185">Reference proteome</keyword>
<feature type="transmembrane region" description="Helical" evidence="1">
    <location>
        <begin position="185"/>
        <end position="206"/>
    </location>
</feature>
<dbReference type="InterPro" id="IPR052155">
    <property type="entry name" value="Biofilm_reg_signaling"/>
</dbReference>
<evidence type="ECO:0000259" key="4">
    <source>
        <dbReference type="PROSITE" id="PS50887"/>
    </source>
</evidence>
<organism evidence="5 6">
    <name type="scientific">Alkalibacter saccharofermentans DSM 14828</name>
    <dbReference type="NCBI Taxonomy" id="1120975"/>
    <lineage>
        <taxon>Bacteria</taxon>
        <taxon>Bacillati</taxon>
        <taxon>Bacillota</taxon>
        <taxon>Clostridia</taxon>
        <taxon>Eubacteriales</taxon>
        <taxon>Eubacteriaceae</taxon>
        <taxon>Alkalibacter</taxon>
    </lineage>
</organism>
<protein>
    <submittedName>
        <fullName evidence="5">PAS domain S-box-containing protein/diguanylate cyclase (GGDEF) domain-containing protein</fullName>
    </submittedName>
</protein>
<feature type="transmembrane region" description="Helical" evidence="1">
    <location>
        <begin position="70"/>
        <end position="91"/>
    </location>
</feature>
<dbReference type="InterPro" id="IPR013767">
    <property type="entry name" value="PAS_fold"/>
</dbReference>
<sequence length="549" mass="62016">MLGGICLNILSLLSFGCFVCFLFLIIYSINENKSKILKVYAVLVCGSLGLWAFAYSFFYTAPTKESAWFWHRIGVFGGIAFPVFVFVLFMIQTGNDKKITKIWQWMVLYLIPVGLLIVSLATSNTIVAVDLIQSTSGFGWTYINKPENTLFWAYLLYITSYLGVGLFVLWSWGNKAEYYNQKKQSHAILFSDIIVLLIGGTTDLLMPMINDYFPPIANIGLVVFIYGIWISIKRYNILETSSVAASDVILDTIMDPVILMDREGKIVRCNNSTCALLDYAKNELVGKNVLDLLDENSRRYINAQIKRLLKKKSVSGREFVLIKKDGTKVHTVVSASVAEDKMKGFLGIVATYHDITARKQIEQELLENNRRYKMLADELYNAANFDALTNLPNRRHFFRNAVTFIDDFNEYGTDFGAIYIDLNDFKIINDTYGHNKGDQVLIKAAQRMLGFIGNGDILARIGGDEFIMLLGGVENENQVMDKADKIKKSFGKGIELGNKTYSLGASVGYSIYSRAGSIDDLIKKADSRMYEDKLKECKSYLLREEARKA</sequence>
<dbReference type="Proteomes" id="UP000184251">
    <property type="component" value="Unassembled WGS sequence"/>
</dbReference>
<dbReference type="SMART" id="SM00267">
    <property type="entry name" value="GGDEF"/>
    <property type="match status" value="1"/>
</dbReference>
<dbReference type="PANTHER" id="PTHR44757:SF2">
    <property type="entry name" value="BIOFILM ARCHITECTURE MAINTENANCE PROTEIN MBAA"/>
    <property type="match status" value="1"/>
</dbReference>
<keyword evidence="1" id="KW-0812">Transmembrane</keyword>
<dbReference type="NCBIfam" id="TIGR00229">
    <property type="entry name" value="sensory_box"/>
    <property type="match status" value="1"/>
</dbReference>
<dbReference type="InterPro" id="IPR000700">
    <property type="entry name" value="PAS-assoc_C"/>
</dbReference>
<dbReference type="PROSITE" id="PS50887">
    <property type="entry name" value="GGDEF"/>
    <property type="match status" value="1"/>
</dbReference>
<feature type="transmembrane region" description="Helical" evidence="1">
    <location>
        <begin position="6"/>
        <end position="27"/>
    </location>
</feature>
<dbReference type="InterPro" id="IPR000160">
    <property type="entry name" value="GGDEF_dom"/>
</dbReference>
<keyword evidence="1" id="KW-0472">Membrane</keyword>
<feature type="domain" description="PAC" evidence="3">
    <location>
        <begin position="315"/>
        <end position="367"/>
    </location>
</feature>
<dbReference type="Pfam" id="PF00989">
    <property type="entry name" value="PAS"/>
    <property type="match status" value="1"/>
</dbReference>
<evidence type="ECO:0000256" key="1">
    <source>
        <dbReference type="SAM" id="Phobius"/>
    </source>
</evidence>
<dbReference type="InterPro" id="IPR043128">
    <property type="entry name" value="Rev_trsase/Diguanyl_cyclase"/>
</dbReference>
<keyword evidence="1" id="KW-1133">Transmembrane helix</keyword>
<dbReference type="AlphaFoldDB" id="A0A1M4VHZ7"/>
<dbReference type="InterPro" id="IPR035965">
    <property type="entry name" value="PAS-like_dom_sf"/>
</dbReference>
<feature type="transmembrane region" description="Helical" evidence="1">
    <location>
        <begin position="212"/>
        <end position="232"/>
    </location>
</feature>
<dbReference type="PROSITE" id="PS50112">
    <property type="entry name" value="PAS"/>
    <property type="match status" value="1"/>
</dbReference>
<dbReference type="CDD" id="cd00130">
    <property type="entry name" value="PAS"/>
    <property type="match status" value="1"/>
</dbReference>
<dbReference type="STRING" id="1120975.SAMN02746064_01002"/>
<reference evidence="5 6" key="1">
    <citation type="submission" date="2016-11" db="EMBL/GenBank/DDBJ databases">
        <authorList>
            <person name="Jaros S."/>
            <person name="Januszkiewicz K."/>
            <person name="Wedrychowicz H."/>
        </authorList>
    </citation>
    <scope>NUCLEOTIDE SEQUENCE [LARGE SCALE GENOMIC DNA]</scope>
    <source>
        <strain evidence="5 6">DSM 14828</strain>
    </source>
</reference>
<dbReference type="Pfam" id="PF00990">
    <property type="entry name" value="GGDEF"/>
    <property type="match status" value="1"/>
</dbReference>